<dbReference type="OrthoDB" id="1191296at2"/>
<dbReference type="EMBL" id="FQTV01000006">
    <property type="protein sequence ID" value="SHF19808.1"/>
    <property type="molecule type" value="Genomic_DNA"/>
</dbReference>
<organism evidence="2 3">
    <name type="scientific">Bacteroides luti</name>
    <dbReference type="NCBI Taxonomy" id="1297750"/>
    <lineage>
        <taxon>Bacteria</taxon>
        <taxon>Pseudomonadati</taxon>
        <taxon>Bacteroidota</taxon>
        <taxon>Bacteroidia</taxon>
        <taxon>Bacteroidales</taxon>
        <taxon>Bacteroidaceae</taxon>
        <taxon>Bacteroides</taxon>
    </lineage>
</organism>
<feature type="region of interest" description="Disordered" evidence="1">
    <location>
        <begin position="243"/>
        <end position="267"/>
    </location>
</feature>
<dbReference type="PANTHER" id="PTHR32305">
    <property type="match status" value="1"/>
</dbReference>
<reference evidence="2 3" key="1">
    <citation type="submission" date="2016-11" db="EMBL/GenBank/DDBJ databases">
        <authorList>
            <person name="Jaros S."/>
            <person name="Januszkiewicz K."/>
            <person name="Wedrychowicz H."/>
        </authorList>
    </citation>
    <scope>NUCLEOTIDE SEQUENCE [LARGE SCALE GENOMIC DNA]</scope>
    <source>
        <strain evidence="2 3">DSM 26991</strain>
    </source>
</reference>
<dbReference type="PANTHER" id="PTHR32305:SF15">
    <property type="entry name" value="PROTEIN RHSA-RELATED"/>
    <property type="match status" value="1"/>
</dbReference>
<proteinExistence type="predicted"/>
<dbReference type="NCBIfam" id="TIGR03696">
    <property type="entry name" value="Rhs_assc_core"/>
    <property type="match status" value="1"/>
</dbReference>
<keyword evidence="3" id="KW-1185">Reference proteome</keyword>
<dbReference type="AlphaFoldDB" id="A0A1M4ZP80"/>
<dbReference type="InterPro" id="IPR050708">
    <property type="entry name" value="T6SS_VgrG/RHS"/>
</dbReference>
<accession>A0A1M4ZP80</accession>
<name>A0A1M4ZP80_9BACE</name>
<sequence length="361" mass="40436">MGSMLPVPTDKVAVTTQTDYCGNVIYENGTLSRILFDDGYIMMSGATPTYHYYIQDHQGNNRVVLNQSGTIEQTNHYYPFGMTFGEGTENSDNRYKYNGKELDRMHGLDLYDYGARMQDGIRFTTIDPLAEKYYSISPYAYCANNPIRFIDPDGCVIKPIINAALDMIKNTLTTKDMDYVKLDKNGNIDASLLNSHKSESGNYQALSTLVNSDILIEVNLSADFSYMDNGGKVQDDGKLTYQEPDNDFVDSDGGHDPSSTSTVEAGKMGIPLLPGKGRSGSNSPDNTIYIYINPNLSEKAQAEMYSHEGNGHGLMYVLTRDRDKSRHQIDDPKRGSYDLNRPLINMILKSKQETVKNMRSR</sequence>
<dbReference type="Gene3D" id="2.180.10.10">
    <property type="entry name" value="RHS repeat-associated core"/>
    <property type="match status" value="1"/>
</dbReference>
<gene>
    <name evidence="2" type="ORF">SAMN05444405_1069</name>
</gene>
<dbReference type="Proteomes" id="UP000184509">
    <property type="component" value="Unassembled WGS sequence"/>
</dbReference>
<evidence type="ECO:0000256" key="1">
    <source>
        <dbReference type="SAM" id="MobiDB-lite"/>
    </source>
</evidence>
<protein>
    <submittedName>
        <fullName evidence="2">RHS repeat-associated core domain-containing protein</fullName>
    </submittedName>
</protein>
<dbReference type="STRING" id="1297750.SAMN05444405_1069"/>
<evidence type="ECO:0000313" key="2">
    <source>
        <dbReference type="EMBL" id="SHF19808.1"/>
    </source>
</evidence>
<dbReference type="InterPro" id="IPR022385">
    <property type="entry name" value="Rhs_assc_core"/>
</dbReference>
<evidence type="ECO:0000313" key="3">
    <source>
        <dbReference type="Proteomes" id="UP000184509"/>
    </source>
</evidence>